<dbReference type="Gene3D" id="3.10.350.10">
    <property type="entry name" value="LysM domain"/>
    <property type="match status" value="2"/>
</dbReference>
<dbReference type="Pfam" id="PF01476">
    <property type="entry name" value="LysM"/>
    <property type="match status" value="2"/>
</dbReference>
<organism evidence="2 3">
    <name type="scientific">Selenihalanaerobacter shriftii</name>
    <dbReference type="NCBI Taxonomy" id="142842"/>
    <lineage>
        <taxon>Bacteria</taxon>
        <taxon>Bacillati</taxon>
        <taxon>Bacillota</taxon>
        <taxon>Clostridia</taxon>
        <taxon>Halanaerobiales</taxon>
        <taxon>Halobacteroidaceae</taxon>
        <taxon>Selenihalanaerobacter</taxon>
    </lineage>
</organism>
<gene>
    <name evidence="2" type="ORF">SAMN02745118_00268</name>
</gene>
<dbReference type="Proteomes" id="UP000190625">
    <property type="component" value="Unassembled WGS sequence"/>
</dbReference>
<dbReference type="SMART" id="SM00257">
    <property type="entry name" value="LysM"/>
    <property type="match status" value="2"/>
</dbReference>
<dbReference type="EMBL" id="FUWM01000003">
    <property type="protein sequence ID" value="SJZ31711.1"/>
    <property type="molecule type" value="Genomic_DNA"/>
</dbReference>
<dbReference type="CDD" id="cd00118">
    <property type="entry name" value="LysM"/>
    <property type="match status" value="2"/>
</dbReference>
<dbReference type="RefSeq" id="WP_078808792.1">
    <property type="nucleotide sequence ID" value="NZ_FUWM01000003.1"/>
</dbReference>
<dbReference type="PANTHER" id="PTHR33734:SF22">
    <property type="entry name" value="MEMBRANE-BOUND LYTIC MUREIN TRANSGLYCOSYLASE D"/>
    <property type="match status" value="1"/>
</dbReference>
<dbReference type="GO" id="GO:0016787">
    <property type="term" value="F:hydrolase activity"/>
    <property type="evidence" value="ECO:0007669"/>
    <property type="project" value="InterPro"/>
</dbReference>
<proteinExistence type="predicted"/>
<evidence type="ECO:0000259" key="1">
    <source>
        <dbReference type="PROSITE" id="PS51782"/>
    </source>
</evidence>
<dbReference type="Gene3D" id="1.10.10.2520">
    <property type="entry name" value="Cell wall hydrolase SleB, domain 1"/>
    <property type="match status" value="1"/>
</dbReference>
<dbReference type="InterPro" id="IPR011105">
    <property type="entry name" value="Cell_wall_hydrolase_SleB"/>
</dbReference>
<feature type="domain" description="LysM" evidence="1">
    <location>
        <begin position="32"/>
        <end position="75"/>
    </location>
</feature>
<sequence length="313" mass="35143">MRQKRLVMVFLILSILLLMLGSIGIASPKFELYYKVQSGDTLIGIAREFGTSVDKLKEVNNLEDRQIKAGEEIIIPQKYEIKDDKKNTDNSKLLAELYEDNSNNNYKLKSNNTGKVIIKINKDSTENIDVSNLRTLDYYIKSGDTIYELAQEFNTSVAVIKKLNDLKESDIIKIGDQIALPINNLTPKQVISKTISREELDLLARLISGEARGESYIGQVAVGAVVLNRVVDDYFPDTIRSVIYQKGQFSPVSNGQINIKPNWTAYQAAKAALAGQDPSRGAVYFYNPKTAKTLWWLSTRDTIVKIGDHVFAK</sequence>
<dbReference type="Pfam" id="PF07486">
    <property type="entry name" value="Hydrolase_2"/>
    <property type="match status" value="1"/>
</dbReference>
<evidence type="ECO:0000313" key="2">
    <source>
        <dbReference type="EMBL" id="SJZ31711.1"/>
    </source>
</evidence>
<dbReference type="InterPro" id="IPR036779">
    <property type="entry name" value="LysM_dom_sf"/>
</dbReference>
<keyword evidence="3" id="KW-1185">Reference proteome</keyword>
<dbReference type="Gene3D" id="6.20.240.60">
    <property type="match status" value="1"/>
</dbReference>
<accession>A0A1T4JNJ0</accession>
<dbReference type="OrthoDB" id="9785345at2"/>
<reference evidence="3" key="1">
    <citation type="submission" date="2017-02" db="EMBL/GenBank/DDBJ databases">
        <authorList>
            <person name="Varghese N."/>
            <person name="Submissions S."/>
        </authorList>
    </citation>
    <scope>NUCLEOTIDE SEQUENCE [LARGE SCALE GENOMIC DNA]</scope>
    <source>
        <strain evidence="3">ATCC BAA-73</strain>
    </source>
</reference>
<dbReference type="AlphaFoldDB" id="A0A1T4JNJ0"/>
<dbReference type="InterPro" id="IPR042047">
    <property type="entry name" value="SleB_dom1"/>
</dbReference>
<dbReference type="PROSITE" id="PS51782">
    <property type="entry name" value="LYSM"/>
    <property type="match status" value="2"/>
</dbReference>
<protein>
    <submittedName>
        <fullName evidence="2">N-acetylmuramoyl-L-alanine amidase</fullName>
    </submittedName>
</protein>
<feature type="domain" description="LysM" evidence="1">
    <location>
        <begin position="136"/>
        <end position="180"/>
    </location>
</feature>
<name>A0A1T4JNJ0_9FIRM</name>
<dbReference type="InterPro" id="IPR018392">
    <property type="entry name" value="LysM"/>
</dbReference>
<dbReference type="SUPFAM" id="SSF54106">
    <property type="entry name" value="LysM domain"/>
    <property type="match status" value="2"/>
</dbReference>
<dbReference type="PANTHER" id="PTHR33734">
    <property type="entry name" value="LYSM DOMAIN-CONTAINING GPI-ANCHORED PROTEIN 2"/>
    <property type="match status" value="1"/>
</dbReference>
<dbReference type="STRING" id="142842.SAMN02745118_00268"/>
<evidence type="ECO:0000313" key="3">
    <source>
        <dbReference type="Proteomes" id="UP000190625"/>
    </source>
</evidence>